<dbReference type="InterPro" id="IPR007553">
    <property type="entry name" value="2-thiour_desulf"/>
</dbReference>
<dbReference type="EMBL" id="AVPE01000001">
    <property type="protein sequence ID" value="KGX93828.1"/>
    <property type="molecule type" value="Genomic_DNA"/>
</dbReference>
<dbReference type="STRING" id="1385510.GCA_000425205_00256"/>
<reference evidence="2 3" key="1">
    <citation type="submission" date="2013-08" db="EMBL/GenBank/DDBJ databases">
        <authorList>
            <person name="Huang J."/>
            <person name="Wang G."/>
        </authorList>
    </citation>
    <scope>NUCLEOTIDE SEQUENCE [LARGE SCALE GENOMIC DNA]</scope>
    <source>
        <strain evidence="2 3">JSM 076056</strain>
    </source>
</reference>
<dbReference type="PIRSF" id="PIRSF037004">
    <property type="entry name" value="UCP037004"/>
    <property type="match status" value="1"/>
</dbReference>
<gene>
    <name evidence="2" type="ORF">N781_01110</name>
</gene>
<dbReference type="AlphaFoldDB" id="A0A0A5GRE8"/>
<dbReference type="eggNOG" id="COG3272">
    <property type="taxonomic scope" value="Bacteria"/>
</dbReference>
<dbReference type="PANTHER" id="PTHR30087:SF0">
    <property type="entry name" value="INNER MEMBRANE PROTEIN"/>
    <property type="match status" value="1"/>
</dbReference>
<feature type="domain" description="DUF1722" evidence="1">
    <location>
        <begin position="191"/>
        <end position="307"/>
    </location>
</feature>
<dbReference type="Pfam" id="PF08349">
    <property type="entry name" value="DUF1722"/>
    <property type="match status" value="1"/>
</dbReference>
<sequence length="323" mass="37600">MKTYATPKVVVSRCLEFDEVRYNGEVLPDKVVQRLQPHVTFIPVCPEVEIGLGVPRDVIRIVKTEDEEKLVQPKTGEDLTEKMDSFTKGFLAALPEVDGFLLKNRSPTCGTQDVKMYGKIEKSPVIGKTKGFFAREILEEHSGLAIEEEGRLKNYKIREHYLTKLFTLAKFREMKQQKSMKNLVNFQAENKYLFMAYNQTAQKEMGRIVANHDHASVEEVYEAYEEKLHWMFRRAPSRRSNINVCQHIVGYFKYDLTTSEKEFFQSELVKYEEERIPLSALLSILQSWVVRFNDSYLEQQSYFQPYPEDLIEISDSGKGRAYS</sequence>
<protein>
    <recommendedName>
        <fullName evidence="1">DUF1722 domain-containing protein</fullName>
    </recommendedName>
</protein>
<dbReference type="PANTHER" id="PTHR30087">
    <property type="entry name" value="INNER MEMBRANE PROTEIN"/>
    <property type="match status" value="1"/>
</dbReference>
<dbReference type="OrthoDB" id="9797779at2"/>
<organism evidence="2 3">
    <name type="scientific">Pontibacillus halophilus JSM 076056 = DSM 19796</name>
    <dbReference type="NCBI Taxonomy" id="1385510"/>
    <lineage>
        <taxon>Bacteria</taxon>
        <taxon>Bacillati</taxon>
        <taxon>Bacillota</taxon>
        <taxon>Bacilli</taxon>
        <taxon>Bacillales</taxon>
        <taxon>Bacillaceae</taxon>
        <taxon>Pontibacillus</taxon>
    </lineage>
</organism>
<proteinExistence type="predicted"/>
<evidence type="ECO:0000313" key="2">
    <source>
        <dbReference type="EMBL" id="KGX93828.1"/>
    </source>
</evidence>
<name>A0A0A5GRE8_9BACI</name>
<dbReference type="InterPro" id="IPR017087">
    <property type="entry name" value="UCP037004"/>
</dbReference>
<dbReference type="InterPro" id="IPR013560">
    <property type="entry name" value="DUF1722"/>
</dbReference>
<accession>A0A0A5GRE8</accession>
<evidence type="ECO:0000313" key="3">
    <source>
        <dbReference type="Proteomes" id="UP000030528"/>
    </source>
</evidence>
<dbReference type="RefSeq" id="WP_026799074.1">
    <property type="nucleotide sequence ID" value="NZ_AULI01000001.1"/>
</dbReference>
<keyword evidence="3" id="KW-1185">Reference proteome</keyword>
<evidence type="ECO:0000259" key="1">
    <source>
        <dbReference type="Pfam" id="PF08349"/>
    </source>
</evidence>
<comment type="caution">
    <text evidence="2">The sequence shown here is derived from an EMBL/GenBank/DDBJ whole genome shotgun (WGS) entry which is preliminary data.</text>
</comment>
<dbReference type="eggNOG" id="COG1683">
    <property type="taxonomic scope" value="Bacteria"/>
</dbReference>
<dbReference type="Proteomes" id="UP000030528">
    <property type="component" value="Unassembled WGS sequence"/>
</dbReference>
<dbReference type="Pfam" id="PF04463">
    <property type="entry name" value="2-thiour_desulf"/>
    <property type="match status" value="1"/>
</dbReference>